<dbReference type="SUPFAM" id="SSF64518">
    <property type="entry name" value="Phase 1 flagellin"/>
    <property type="match status" value="1"/>
</dbReference>
<dbReference type="Pfam" id="PF22638">
    <property type="entry name" value="FlgK_D1"/>
    <property type="match status" value="1"/>
</dbReference>
<dbReference type="PRINTS" id="PR01005">
    <property type="entry name" value="FLGHOOKAP1"/>
</dbReference>
<evidence type="ECO:0000256" key="7">
    <source>
        <dbReference type="RuleBase" id="RU362065"/>
    </source>
</evidence>
<keyword evidence="6 7" id="KW-0975">Bacterial flagellum</keyword>
<accession>A0ABW3F468</accession>
<dbReference type="PANTHER" id="PTHR30033">
    <property type="entry name" value="FLAGELLAR HOOK-ASSOCIATED PROTEIN 1"/>
    <property type="match status" value="1"/>
</dbReference>
<evidence type="ECO:0000256" key="3">
    <source>
        <dbReference type="ARBA" id="ARBA00009677"/>
    </source>
</evidence>
<dbReference type="Pfam" id="PF21158">
    <property type="entry name" value="flgK_1st_1"/>
    <property type="match status" value="1"/>
</dbReference>
<dbReference type="InterPro" id="IPR053927">
    <property type="entry name" value="FlgK_helical"/>
</dbReference>
<evidence type="ECO:0000256" key="1">
    <source>
        <dbReference type="ARBA" id="ARBA00004365"/>
    </source>
</evidence>
<feature type="domain" description="Flagellar hook-associated protein FlgK helical" evidence="11">
    <location>
        <begin position="93"/>
        <end position="326"/>
    </location>
</feature>
<proteinExistence type="inferred from homology"/>
<protein>
    <recommendedName>
        <fullName evidence="4 7">Flagellar hook-associated protein 1</fullName>
        <shortName evidence="7">HAP1</shortName>
    </recommendedName>
</protein>
<evidence type="ECO:0000259" key="11">
    <source>
        <dbReference type="Pfam" id="PF22638"/>
    </source>
</evidence>
<sequence>MSNILNIGKSALNAAQIGISTTGHNIANASTPGYTRQVIVQAASQAQNFGYGFVGQGTDITGINRVYNDTLAKQLLNTTSTSSASSAYYNSINEINGLLSDSNAGLSPVMTKFFSAVSAAAANPTDVATRQTVLSSANSLLNRFSAVNNRLDDIRQSLNTQVSASVNTINSYATQISQLNLVIDKAMSTTGNPPNDLMDQRDLLLTKLSEQVKTTVVKQSNGNYDVFIGNGMPLVVGDDTYPLYAQSSYTSPNRLEIAYGDKSTPKIIDSSTLAGGALGGILAFRNETLDTVQNQIGQLAITLATQFNEMQQNGYDLNGTAGVAMFNIPQPQTTSSTNNVDKSKLATATFVPGQSQQLTSSDYTLKYTGGQYNIIRNSDKVVTSSATLPVTVDGIEFNVNTTTPAEGDEYMIRPTQGAASKITLAFDDVEKLALAERVDSNGNVVAFKGAGDNTNGLRLAKLQDAASVRLLGSNANRSYAQAFALMVSAVGTKTNEMMVTSKADASALEGATSAMQSESGVNIDEEAANLLRYQQAYQAAGKMMQIASQLFDVLLQLGQ</sequence>
<dbReference type="PANTHER" id="PTHR30033:SF1">
    <property type="entry name" value="FLAGELLAR HOOK-ASSOCIATED PROTEIN 1"/>
    <property type="match status" value="1"/>
</dbReference>
<dbReference type="RefSeq" id="WP_379055204.1">
    <property type="nucleotide sequence ID" value="NZ_JBHTKB010000001.1"/>
</dbReference>
<dbReference type="Pfam" id="PF06429">
    <property type="entry name" value="Flg_bbr_C"/>
    <property type="match status" value="1"/>
</dbReference>
<comment type="similarity">
    <text evidence="3 7">Belongs to the flagella basal body rod proteins family.</text>
</comment>
<evidence type="ECO:0000259" key="8">
    <source>
        <dbReference type="Pfam" id="PF00460"/>
    </source>
</evidence>
<evidence type="ECO:0000313" key="13">
    <source>
        <dbReference type="Proteomes" id="UP001597128"/>
    </source>
</evidence>
<evidence type="ECO:0000256" key="2">
    <source>
        <dbReference type="ARBA" id="ARBA00004613"/>
    </source>
</evidence>
<feature type="domain" description="Flagellar basal body rod protein N-terminal" evidence="8">
    <location>
        <begin position="5"/>
        <end position="35"/>
    </location>
</feature>
<reference evidence="13" key="1">
    <citation type="journal article" date="2019" name="Int. J. Syst. Evol. Microbiol.">
        <title>The Global Catalogue of Microorganisms (GCM) 10K type strain sequencing project: providing services to taxonomists for standard genome sequencing and annotation.</title>
        <authorList>
            <consortium name="The Broad Institute Genomics Platform"/>
            <consortium name="The Broad Institute Genome Sequencing Center for Infectious Disease"/>
            <person name="Wu L."/>
            <person name="Ma J."/>
        </authorList>
    </citation>
    <scope>NUCLEOTIDE SEQUENCE [LARGE SCALE GENOMIC DNA]</scope>
    <source>
        <strain evidence="13">CCUG 58412</strain>
    </source>
</reference>
<gene>
    <name evidence="7 12" type="primary">flgK</name>
    <name evidence="12" type="ORF">ACFQ1Z_02225</name>
</gene>
<keyword evidence="12" id="KW-0966">Cell projection</keyword>
<evidence type="ECO:0000259" key="10">
    <source>
        <dbReference type="Pfam" id="PF21158"/>
    </source>
</evidence>
<dbReference type="Proteomes" id="UP001597128">
    <property type="component" value="Unassembled WGS sequence"/>
</dbReference>
<dbReference type="NCBIfam" id="TIGR02492">
    <property type="entry name" value="flgK_ends"/>
    <property type="match status" value="1"/>
</dbReference>
<keyword evidence="12" id="KW-0282">Flagellum</keyword>
<comment type="caution">
    <text evidence="12">The sequence shown here is derived from an EMBL/GenBank/DDBJ whole genome shotgun (WGS) entry which is preliminary data.</text>
</comment>
<evidence type="ECO:0000313" key="12">
    <source>
        <dbReference type="EMBL" id="MFD0912352.1"/>
    </source>
</evidence>
<feature type="domain" description="Flagellar hook-associated protein 1 D2-like" evidence="10">
    <location>
        <begin position="336"/>
        <end position="414"/>
    </location>
</feature>
<name>A0ABW3F468_9PROT</name>
<dbReference type="InterPro" id="IPR049119">
    <property type="entry name" value="FlgK_D2-like"/>
</dbReference>
<evidence type="ECO:0000256" key="6">
    <source>
        <dbReference type="ARBA" id="ARBA00023143"/>
    </source>
</evidence>
<feature type="domain" description="Flagellar basal-body/hook protein C-terminal" evidence="9">
    <location>
        <begin position="515"/>
        <end position="557"/>
    </location>
</feature>
<evidence type="ECO:0000259" key="9">
    <source>
        <dbReference type="Pfam" id="PF06429"/>
    </source>
</evidence>
<dbReference type="InterPro" id="IPR002371">
    <property type="entry name" value="FlgK"/>
</dbReference>
<dbReference type="Pfam" id="PF00460">
    <property type="entry name" value="Flg_bb_rod"/>
    <property type="match status" value="1"/>
</dbReference>
<comment type="subcellular location">
    <subcellularLocation>
        <location evidence="1 7">Bacterial flagellum</location>
    </subcellularLocation>
    <subcellularLocation>
        <location evidence="2 7">Secreted</location>
    </subcellularLocation>
</comment>
<evidence type="ECO:0000256" key="5">
    <source>
        <dbReference type="ARBA" id="ARBA00022525"/>
    </source>
</evidence>
<dbReference type="EMBL" id="JBHTKB010000001">
    <property type="protein sequence ID" value="MFD0912352.1"/>
    <property type="molecule type" value="Genomic_DNA"/>
</dbReference>
<dbReference type="InterPro" id="IPR001444">
    <property type="entry name" value="Flag_bb_rod_N"/>
</dbReference>
<keyword evidence="12" id="KW-0969">Cilium</keyword>
<keyword evidence="13" id="KW-1185">Reference proteome</keyword>
<keyword evidence="5 7" id="KW-0964">Secreted</keyword>
<dbReference type="InterPro" id="IPR010930">
    <property type="entry name" value="Flg_bb/hook_C_dom"/>
</dbReference>
<organism evidence="12 13">
    <name type="scientific">Methylophilus luteus</name>
    <dbReference type="NCBI Taxonomy" id="640108"/>
    <lineage>
        <taxon>Bacteria</taxon>
        <taxon>Pseudomonadati</taxon>
        <taxon>Pseudomonadota</taxon>
        <taxon>Betaproteobacteria</taxon>
        <taxon>Nitrosomonadales</taxon>
        <taxon>Methylophilaceae</taxon>
        <taxon>Methylophilus</taxon>
    </lineage>
</organism>
<evidence type="ECO:0000256" key="4">
    <source>
        <dbReference type="ARBA" id="ARBA00016244"/>
    </source>
</evidence>